<proteinExistence type="predicted"/>
<comment type="caution">
    <text evidence="1">The sequence shown here is derived from an EMBL/GenBank/DDBJ whole genome shotgun (WGS) entry which is preliminary data.</text>
</comment>
<reference evidence="1" key="1">
    <citation type="submission" date="2020-11" db="EMBL/GenBank/DDBJ databases">
        <title>Halonatronomonas betainensis gen. nov., sp. nov. a novel haloalkaliphilic representative of the family Halanaerobiacae capable of betaine degradation.</title>
        <authorList>
            <person name="Boltyanskaya Y."/>
            <person name="Kevbrin V."/>
            <person name="Detkova E."/>
            <person name="Grouzdev D.S."/>
            <person name="Koziaeva V."/>
            <person name="Zhilina T."/>
        </authorList>
    </citation>
    <scope>NUCLEOTIDE SEQUENCE</scope>
    <source>
        <strain evidence="1">Z-7014</strain>
    </source>
</reference>
<dbReference type="Proteomes" id="UP000621436">
    <property type="component" value="Unassembled WGS sequence"/>
</dbReference>
<sequence>MKKVLVPLLLITFLLIFSLPGQSRILIPLDDALEFNNHQEYAGLLWNTEELITVQKLSLEVNRPGKLLAIMPLTSPPTDTYQNEDVIYKSQENFIARRRGMTLPEYFYEDRADFSTMDKQKSEIVEFENQEQIKEFLEELLTEAGLDDIEVNELDISKLTDYYQKNYSWFHFSILEITGSDLPAVNIESWRTVSKQLFYPLVTGNNPDRFLTVIMEDPLPDFQTYGWQDFSFYIPPQITPPVTLAGIHPGLLDFYPGRGVHTHYWELAATDTDGENDLLVGGRSIRDLLKLLRK</sequence>
<dbReference type="AlphaFoldDB" id="A0A931AS58"/>
<gene>
    <name evidence="1" type="ORF">I0Q91_00900</name>
</gene>
<evidence type="ECO:0000313" key="1">
    <source>
        <dbReference type="EMBL" id="MBF8435624.1"/>
    </source>
</evidence>
<keyword evidence="2" id="KW-1185">Reference proteome</keyword>
<organism evidence="1 2">
    <name type="scientific">Halonatronomonas betaini</name>
    <dbReference type="NCBI Taxonomy" id="2778430"/>
    <lineage>
        <taxon>Bacteria</taxon>
        <taxon>Bacillati</taxon>
        <taxon>Bacillota</taxon>
        <taxon>Clostridia</taxon>
        <taxon>Halanaerobiales</taxon>
        <taxon>Halarsenatibacteraceae</taxon>
        <taxon>Halonatronomonas</taxon>
    </lineage>
</organism>
<name>A0A931AS58_9FIRM</name>
<evidence type="ECO:0000313" key="2">
    <source>
        <dbReference type="Proteomes" id="UP000621436"/>
    </source>
</evidence>
<dbReference type="EMBL" id="JADPIE010000001">
    <property type="protein sequence ID" value="MBF8435624.1"/>
    <property type="molecule type" value="Genomic_DNA"/>
</dbReference>
<dbReference type="RefSeq" id="WP_270452267.1">
    <property type="nucleotide sequence ID" value="NZ_JADPIE010000001.1"/>
</dbReference>
<protein>
    <submittedName>
        <fullName evidence="1">Uncharacterized protein</fullName>
    </submittedName>
</protein>
<accession>A0A931AS58</accession>